<keyword evidence="4" id="KW-0804">Transcription</keyword>
<dbReference type="PANTHER" id="PTHR47338">
    <property type="entry name" value="ZN(II)2CYS6 TRANSCRIPTION FACTOR (EUROFUNG)-RELATED"/>
    <property type="match status" value="1"/>
</dbReference>
<reference evidence="8 9" key="1">
    <citation type="journal article" date="2014" name="Genome Announc.">
        <title>Draft genome sequence of the pathogenic fungus Scedosporium apiospermum.</title>
        <authorList>
            <person name="Vandeputte P."/>
            <person name="Ghamrawi S."/>
            <person name="Rechenmann M."/>
            <person name="Iltis A."/>
            <person name="Giraud S."/>
            <person name="Fleury M."/>
            <person name="Thornton C."/>
            <person name="Delhaes L."/>
            <person name="Meyer W."/>
            <person name="Papon N."/>
            <person name="Bouchara J.P."/>
        </authorList>
    </citation>
    <scope>NUCLEOTIDE SEQUENCE [LARGE SCALE GENOMIC DNA]</scope>
    <source>
        <strain evidence="8 9">IHEM 14462</strain>
    </source>
</reference>
<sequence>MPPIQFPDLASLVKENILANKDLILNHLDAYFEYLYWMPCLGYIHKSTIYAELEEDRLQPSRAAAICSVAAFFVSPGPKAVAFAQRCSMHVEFHIFCNIGSLKEVNLYLYSFDILHNHMNGKYAKCWQLIANACRLMHGLQLNWEVPGSKRPFQEQECARRLAWHLFNFDRIFAEGFEAYVCCREDNMKIRLPCPEDAFNANKEVFVEHLNDKPMKACILPGLHGYQVRMVNIRHHVLTMSKKFASGPVYLQRERWEPSKVMEDVRRLQLELSSFSSSLPDYMKLSDQNISRWLQSKEKQVFVLIHGLLCTAHIDLYRFSLPGIRERGTPDLLKKLPHDFIVKSQKQAIAHAITLARFWETIYNQSKAIQRGKLLLIGDYNIAPLVQQCAKVLMTAKQHELYRDLTSHSTAPLWRNEPADGPSVRRLVDSCLRILQPWSKVIPCVKSRYDELIKSVEDFDRTSKYEEETSLKLASSDPNSVRRLPGPHYILETAYMAEAQRDQMNAPPVSPAVFARFYTAALQEANSTHDPYTGLDAPDTDWRSEFCPPGMPIVLAEARGLPIEQLDINDPPNRLENTATLMADTPSSDTGAGSRAEALATTYPHTQNIPIQSTHGADFQINLGAMAPPNPFLGSQNMVHQHQPIPYSTAPPAPPGHRFGPHLYNPLGGPMDPQTLQQPRPSPHQYPHNQ</sequence>
<dbReference type="SMART" id="SM00906">
    <property type="entry name" value="Fungal_trans"/>
    <property type="match status" value="1"/>
</dbReference>
<dbReference type="GO" id="GO:0005634">
    <property type="term" value="C:nucleus"/>
    <property type="evidence" value="ECO:0007669"/>
    <property type="project" value="UniProtKB-SubCell"/>
</dbReference>
<feature type="region of interest" description="Disordered" evidence="6">
    <location>
        <begin position="642"/>
        <end position="690"/>
    </location>
</feature>
<dbReference type="HOGENOM" id="CLU_014949_0_0_1"/>
<dbReference type="Proteomes" id="UP000028545">
    <property type="component" value="Unassembled WGS sequence"/>
</dbReference>
<evidence type="ECO:0000259" key="7">
    <source>
        <dbReference type="SMART" id="SM00906"/>
    </source>
</evidence>
<feature type="domain" description="Xylanolytic transcriptional activator regulatory" evidence="7">
    <location>
        <begin position="126"/>
        <end position="199"/>
    </location>
</feature>
<dbReference type="CDD" id="cd12148">
    <property type="entry name" value="fungal_TF_MHR"/>
    <property type="match status" value="1"/>
</dbReference>
<dbReference type="RefSeq" id="XP_016642235.1">
    <property type="nucleotide sequence ID" value="XM_016787920.1"/>
</dbReference>
<keyword evidence="9" id="KW-1185">Reference proteome</keyword>
<organism evidence="8 9">
    <name type="scientific">Pseudallescheria apiosperma</name>
    <name type="common">Scedosporium apiospermum</name>
    <dbReference type="NCBI Taxonomy" id="563466"/>
    <lineage>
        <taxon>Eukaryota</taxon>
        <taxon>Fungi</taxon>
        <taxon>Dikarya</taxon>
        <taxon>Ascomycota</taxon>
        <taxon>Pezizomycotina</taxon>
        <taxon>Sordariomycetes</taxon>
        <taxon>Hypocreomycetidae</taxon>
        <taxon>Microascales</taxon>
        <taxon>Microascaceae</taxon>
        <taxon>Scedosporium</taxon>
    </lineage>
</organism>
<dbReference type="Pfam" id="PF04082">
    <property type="entry name" value="Fungal_trans"/>
    <property type="match status" value="1"/>
</dbReference>
<evidence type="ECO:0000256" key="3">
    <source>
        <dbReference type="ARBA" id="ARBA00023015"/>
    </source>
</evidence>
<dbReference type="EMBL" id="JOWA01000099">
    <property type="protein sequence ID" value="KEZ42436.1"/>
    <property type="molecule type" value="Genomic_DNA"/>
</dbReference>
<comment type="subcellular location">
    <subcellularLocation>
        <location evidence="1">Nucleus</location>
    </subcellularLocation>
</comment>
<evidence type="ECO:0000256" key="4">
    <source>
        <dbReference type="ARBA" id="ARBA00023163"/>
    </source>
</evidence>
<dbReference type="GO" id="GO:0000981">
    <property type="term" value="F:DNA-binding transcription factor activity, RNA polymerase II-specific"/>
    <property type="evidence" value="ECO:0007669"/>
    <property type="project" value="InterPro"/>
</dbReference>
<dbReference type="AlphaFoldDB" id="A0A084G524"/>
<evidence type="ECO:0000313" key="9">
    <source>
        <dbReference type="Proteomes" id="UP000028545"/>
    </source>
</evidence>
<dbReference type="GO" id="GO:0003677">
    <property type="term" value="F:DNA binding"/>
    <property type="evidence" value="ECO:0007669"/>
    <property type="project" value="InterPro"/>
</dbReference>
<protein>
    <recommendedName>
        <fullName evidence="7">Xylanolytic transcriptional activator regulatory domain-containing protein</fullName>
    </recommendedName>
</protein>
<keyword evidence="5" id="KW-0539">Nucleus</keyword>
<evidence type="ECO:0000313" key="8">
    <source>
        <dbReference type="EMBL" id="KEZ42436.1"/>
    </source>
</evidence>
<dbReference type="PANTHER" id="PTHR47338:SF7">
    <property type="entry name" value="ZN(II)2CYS6 TRANSCRIPTION FACTOR (EUROFUNG)"/>
    <property type="match status" value="1"/>
</dbReference>
<keyword evidence="2" id="KW-0479">Metal-binding</keyword>
<evidence type="ECO:0000256" key="2">
    <source>
        <dbReference type="ARBA" id="ARBA00022723"/>
    </source>
</evidence>
<dbReference type="KEGG" id="sapo:SAPIO_CDS5632"/>
<evidence type="ECO:0000256" key="5">
    <source>
        <dbReference type="ARBA" id="ARBA00023242"/>
    </source>
</evidence>
<name>A0A084G524_PSEDA</name>
<evidence type="ECO:0000256" key="6">
    <source>
        <dbReference type="SAM" id="MobiDB-lite"/>
    </source>
</evidence>
<comment type="caution">
    <text evidence="8">The sequence shown here is derived from an EMBL/GenBank/DDBJ whole genome shotgun (WGS) entry which is preliminary data.</text>
</comment>
<dbReference type="GeneID" id="27724704"/>
<dbReference type="OMA" id="YILETAY"/>
<keyword evidence="3" id="KW-0805">Transcription regulation</keyword>
<dbReference type="GO" id="GO:0008270">
    <property type="term" value="F:zinc ion binding"/>
    <property type="evidence" value="ECO:0007669"/>
    <property type="project" value="InterPro"/>
</dbReference>
<evidence type="ECO:0000256" key="1">
    <source>
        <dbReference type="ARBA" id="ARBA00004123"/>
    </source>
</evidence>
<dbReference type="InterPro" id="IPR007219">
    <property type="entry name" value="XnlR_reg_dom"/>
</dbReference>
<dbReference type="InterPro" id="IPR050815">
    <property type="entry name" value="TF_fung"/>
</dbReference>
<dbReference type="OrthoDB" id="4685598at2759"/>
<accession>A0A084G524</accession>
<gene>
    <name evidence="8" type="ORF">SAPIO_CDS5632</name>
</gene>
<proteinExistence type="predicted"/>
<dbReference type="GO" id="GO:0006351">
    <property type="term" value="P:DNA-templated transcription"/>
    <property type="evidence" value="ECO:0007669"/>
    <property type="project" value="InterPro"/>
</dbReference>
<dbReference type="VEuPathDB" id="FungiDB:SAPIO_CDS5632"/>